<dbReference type="EMBL" id="CP000546">
    <property type="protein sequence ID" value="ABN00704.1"/>
    <property type="molecule type" value="Genomic_DNA"/>
</dbReference>
<gene>
    <name evidence="2" type="ordered locus">BMA10229_A2927</name>
</gene>
<evidence type="ECO:0000313" key="3">
    <source>
        <dbReference type="Proteomes" id="UP000002283"/>
    </source>
</evidence>
<name>A2SAA4_BURM9</name>
<feature type="region of interest" description="Disordered" evidence="1">
    <location>
        <begin position="1"/>
        <end position="41"/>
    </location>
</feature>
<dbReference type="KEGG" id="bml:BMA10229_A2927"/>
<protein>
    <submittedName>
        <fullName evidence="2">Uncharacterized protein</fullName>
    </submittedName>
</protein>
<dbReference type="Proteomes" id="UP000002283">
    <property type="component" value="Chromosome I"/>
</dbReference>
<organism evidence="2 3">
    <name type="scientific">Burkholderia mallei (strain NCTC 10229)</name>
    <dbReference type="NCBI Taxonomy" id="412022"/>
    <lineage>
        <taxon>Bacteria</taxon>
        <taxon>Pseudomonadati</taxon>
        <taxon>Pseudomonadota</taxon>
        <taxon>Betaproteobacteria</taxon>
        <taxon>Burkholderiales</taxon>
        <taxon>Burkholderiaceae</taxon>
        <taxon>Burkholderia</taxon>
        <taxon>pseudomallei group</taxon>
    </lineage>
</organism>
<evidence type="ECO:0000313" key="2">
    <source>
        <dbReference type="EMBL" id="ABN00704.1"/>
    </source>
</evidence>
<accession>A2SAA4</accession>
<reference evidence="2 3" key="1">
    <citation type="submission" date="2007-01" db="EMBL/GenBank/DDBJ databases">
        <authorList>
            <person name="DeShazer D."/>
            <person name="Woods D.E."/>
            <person name="Nierman W.C."/>
        </authorList>
    </citation>
    <scope>NUCLEOTIDE SEQUENCE [LARGE SCALE GENOMIC DNA]</scope>
    <source>
        <strain evidence="2 3">NCTC 10229</strain>
    </source>
</reference>
<dbReference type="AlphaFoldDB" id="A2SAA4"/>
<evidence type="ECO:0000256" key="1">
    <source>
        <dbReference type="SAM" id="MobiDB-lite"/>
    </source>
</evidence>
<dbReference type="HOGENOM" id="CLU_3266905_0_0_4"/>
<sequence>MRRRTGRASRDAMRAPPPRARHDSATAHANGQPASEEERRR</sequence>
<proteinExistence type="predicted"/>